<dbReference type="EMBL" id="FNXT01001243">
    <property type="protein sequence ID" value="SZX75852.1"/>
    <property type="molecule type" value="Genomic_DNA"/>
</dbReference>
<organism evidence="2 3">
    <name type="scientific">Tetradesmus obliquus</name>
    <name type="common">Green alga</name>
    <name type="synonym">Acutodesmus obliquus</name>
    <dbReference type="NCBI Taxonomy" id="3088"/>
    <lineage>
        <taxon>Eukaryota</taxon>
        <taxon>Viridiplantae</taxon>
        <taxon>Chlorophyta</taxon>
        <taxon>core chlorophytes</taxon>
        <taxon>Chlorophyceae</taxon>
        <taxon>CS clade</taxon>
        <taxon>Sphaeropleales</taxon>
        <taxon>Scenedesmaceae</taxon>
        <taxon>Tetradesmus</taxon>
    </lineage>
</organism>
<dbReference type="STRING" id="3088.A0A383WF98"/>
<feature type="chain" id="PRO_5016913480" evidence="1">
    <location>
        <begin position="21"/>
        <end position="920"/>
    </location>
</feature>
<evidence type="ECO:0000313" key="3">
    <source>
        <dbReference type="Proteomes" id="UP000256970"/>
    </source>
</evidence>
<accession>A0A383WF98</accession>
<keyword evidence="3" id="KW-1185">Reference proteome</keyword>
<keyword evidence="1" id="KW-0732">Signal</keyword>
<sequence length="920" mass="95607">MRTFYVWLTLAALALPVAFGQRNTCQAPTPQACTLSNGTVACCPKDACLDPKVGCCPQASQTVCPEWPGLDPTNLTCCDSCNNFLNPSFTAPSASADRVCCPSGQTCLDLASLPTKVTGCCKEQCSTFINAAGVPTSGVCCPWGAQTIQLNGAVVRVCCPPGSTVQPDGSCKTSTTPCTQPNVTCPSWPSLTPDVCCPGGQCLPVLPVSSAGPPRACCGAQGPVCLDLTQLPNKVPGCCKTPCSIYTIPGTTPTTQLDNVCCPWDFQQVPTATGAVLKGPVCLDLTQLPNKVPGCCKTPCSIYTIPGTTPTTQLDNVCCPWDFQQVPTATGAVLKVCCPPEQKALPDGTCCNKTQLCSVTGKPDICCPANTTCNTATGQCVSTPPLTNCTQPNVTCPSWPALTPIECCPDGQCLPVLPLSSTGLPKACCGAQGPVCLDPNQLPNKVRGCCNETCSTLISSSGATIQDVCCPWGASTFTNADGTTTRICCPPGTTAQPDGTCCKNTQLCPQPNNQPAICCPAGSSCNSATGQCATSTTLPNNCTAPNVTCAFWPSFALGDCCRNGTCLSGWDPFPPPGQVMNNGLRACCPLPNICTPYNATAPSPVCCKSPCSLLVNTAATPPTTSRTCCPWTPQPIPGTNKRICCPDGTVVQADGSCCKQSQLCTPPTGGQPVCCPAGTTCNFATGQCSTAPPPNCTLPNTTCSFWPSLLPGDCCRKAMCRPVLNPLPPPNGVLSNVSACCPVAKRCRRYSAVPALKPIVCCNGTCANVTWADGNSTRACCPYPTQVGTNGVRYCCPPNNVVLQPGGQCCPKAAFYFNPTTKKQSCCPDGSIWLSNLKTCCKTTNICMDAITTLKTCCKETYGCATFAPPNTPQAQQQLVCCPKAKRCQVSAAKWECCTSSQTCDPVFSSGFRRCKATLP</sequence>
<dbReference type="Proteomes" id="UP000256970">
    <property type="component" value="Unassembled WGS sequence"/>
</dbReference>
<gene>
    <name evidence="2" type="ORF">BQ4739_LOCUS16196</name>
</gene>
<feature type="signal peptide" evidence="1">
    <location>
        <begin position="1"/>
        <end position="20"/>
    </location>
</feature>
<proteinExistence type="predicted"/>
<evidence type="ECO:0000313" key="2">
    <source>
        <dbReference type="EMBL" id="SZX75852.1"/>
    </source>
</evidence>
<evidence type="ECO:0000256" key="1">
    <source>
        <dbReference type="SAM" id="SignalP"/>
    </source>
</evidence>
<reference evidence="2 3" key="1">
    <citation type="submission" date="2016-10" db="EMBL/GenBank/DDBJ databases">
        <authorList>
            <person name="Cai Z."/>
        </authorList>
    </citation>
    <scope>NUCLEOTIDE SEQUENCE [LARGE SCALE GENOMIC DNA]</scope>
</reference>
<name>A0A383WF98_TETOB</name>
<protein>
    <submittedName>
        <fullName evidence="2">Uncharacterized protein</fullName>
    </submittedName>
</protein>
<dbReference type="AlphaFoldDB" id="A0A383WF98"/>